<dbReference type="AlphaFoldDB" id="A0A9P4N3F9"/>
<accession>A0A9P4N3F9</accession>
<dbReference type="PANTHER" id="PTHR32487:SF0">
    <property type="entry name" value="3-OXO-DELTA(4,5)-STEROID 5-BETA-REDUCTASE"/>
    <property type="match status" value="1"/>
</dbReference>
<organism evidence="1 2">
    <name type="scientific">Lojkania enalia</name>
    <dbReference type="NCBI Taxonomy" id="147567"/>
    <lineage>
        <taxon>Eukaryota</taxon>
        <taxon>Fungi</taxon>
        <taxon>Dikarya</taxon>
        <taxon>Ascomycota</taxon>
        <taxon>Pezizomycotina</taxon>
        <taxon>Dothideomycetes</taxon>
        <taxon>Pleosporomycetidae</taxon>
        <taxon>Pleosporales</taxon>
        <taxon>Pleosporales incertae sedis</taxon>
        <taxon>Lojkania</taxon>
    </lineage>
</organism>
<dbReference type="OrthoDB" id="1731983at2759"/>
<keyword evidence="2" id="KW-1185">Reference proteome</keyword>
<reference evidence="2" key="1">
    <citation type="journal article" date="2020" name="Stud. Mycol.">
        <title>101 Dothideomycetes genomes: A test case for predicting lifestyles and emergence of pathogens.</title>
        <authorList>
            <person name="Haridas S."/>
            <person name="Albert R."/>
            <person name="Binder M."/>
            <person name="Bloem J."/>
            <person name="LaButti K."/>
            <person name="Salamov A."/>
            <person name="Andreopoulos B."/>
            <person name="Baker S."/>
            <person name="Barry K."/>
            <person name="Bills G."/>
            <person name="Bluhm B."/>
            <person name="Cannon C."/>
            <person name="Castanera R."/>
            <person name="Culley D."/>
            <person name="Daum C."/>
            <person name="Ezra D."/>
            <person name="Gonzalez J."/>
            <person name="Henrissat B."/>
            <person name="Kuo A."/>
            <person name="Liang C."/>
            <person name="Lipzen A."/>
            <person name="Lutzoni F."/>
            <person name="Magnuson J."/>
            <person name="Mondo S."/>
            <person name="Nolan M."/>
            <person name="Ohm R."/>
            <person name="Pangilinan J."/>
            <person name="Park H.-J."/>
            <person name="Ramirez L."/>
            <person name="Alfaro M."/>
            <person name="Sun H."/>
            <person name="Tritt A."/>
            <person name="Yoshinaga Y."/>
            <person name="Zwiers L.-H."/>
            <person name="Turgeon B."/>
            <person name="Goodwin S."/>
            <person name="Spatafora J."/>
            <person name="Crous P."/>
            <person name="Grigoriev I."/>
        </authorList>
    </citation>
    <scope>NUCLEOTIDE SEQUENCE [LARGE SCALE GENOMIC DNA]</scope>
    <source>
        <strain evidence="2">CBS 304.66</strain>
    </source>
</reference>
<sequence length="147" mass="16790">MPSTIVTTATGILGREMVHELDQHASQWPIVHELSRSKKEDYPFNVLYNHIDLTLSVDQMTNSLKIVQGEYIFFAAHLDTEKKNYDVNRQILSNFLEALIKTGAVTEVKHIILVIRAKQHGVHLGASKDPMIELDLWLNSLDRPLNF</sequence>
<protein>
    <recommendedName>
        <fullName evidence="3">NAD-dependent epimerase/dehydratase domain-containing protein</fullName>
    </recommendedName>
</protein>
<comment type="caution">
    <text evidence="1">The sequence shown here is derived from an EMBL/GenBank/DDBJ whole genome shotgun (WGS) entry which is preliminary data.</text>
</comment>
<proteinExistence type="predicted"/>
<name>A0A9P4N3F9_9PLEO</name>
<evidence type="ECO:0000313" key="2">
    <source>
        <dbReference type="Proteomes" id="UP000800093"/>
    </source>
</evidence>
<gene>
    <name evidence="1" type="ORF">CC78DRAFT_544919</name>
</gene>
<dbReference type="Proteomes" id="UP000800093">
    <property type="component" value="Unassembled WGS sequence"/>
</dbReference>
<evidence type="ECO:0008006" key="3">
    <source>
        <dbReference type="Google" id="ProtNLM"/>
    </source>
</evidence>
<dbReference type="EMBL" id="ML986625">
    <property type="protein sequence ID" value="KAF2263533.1"/>
    <property type="molecule type" value="Genomic_DNA"/>
</dbReference>
<dbReference type="PANTHER" id="PTHR32487">
    <property type="entry name" value="3-OXO-DELTA(4,5)-STEROID 5-BETA-REDUCTASE"/>
    <property type="match status" value="1"/>
</dbReference>
<evidence type="ECO:0000313" key="1">
    <source>
        <dbReference type="EMBL" id="KAF2263533.1"/>
    </source>
</evidence>
<dbReference type="Gene3D" id="3.40.50.720">
    <property type="entry name" value="NAD(P)-binding Rossmann-like Domain"/>
    <property type="match status" value="1"/>
</dbReference>